<evidence type="ECO:0000313" key="8">
    <source>
        <dbReference type="Proteomes" id="UP001589810"/>
    </source>
</evidence>
<dbReference type="SUPFAM" id="SSF55424">
    <property type="entry name" value="FAD/NAD-linked reductases, dimerisation (C-terminal) domain"/>
    <property type="match status" value="1"/>
</dbReference>
<feature type="region of interest" description="Disordered" evidence="5">
    <location>
        <begin position="397"/>
        <end position="443"/>
    </location>
</feature>
<evidence type="ECO:0000313" key="7">
    <source>
        <dbReference type="EMBL" id="MFC0547697.1"/>
    </source>
</evidence>
<dbReference type="InterPro" id="IPR016156">
    <property type="entry name" value="FAD/NAD-linked_Rdtase_dimer_sf"/>
</dbReference>
<evidence type="ECO:0000256" key="1">
    <source>
        <dbReference type="ARBA" id="ARBA00001974"/>
    </source>
</evidence>
<comment type="cofactor">
    <cofactor evidence="1">
        <name>FAD</name>
        <dbReference type="ChEBI" id="CHEBI:57692"/>
    </cofactor>
</comment>
<dbReference type="RefSeq" id="WP_273938450.1">
    <property type="nucleotide sequence ID" value="NZ_CP097263.1"/>
</dbReference>
<keyword evidence="2" id="KW-0285">Flavoprotein</keyword>
<name>A0ABV6N5E8_9PSEU</name>
<organism evidence="7 8">
    <name type="scientific">Kutzneria chonburiensis</name>
    <dbReference type="NCBI Taxonomy" id="1483604"/>
    <lineage>
        <taxon>Bacteria</taxon>
        <taxon>Bacillati</taxon>
        <taxon>Actinomycetota</taxon>
        <taxon>Actinomycetes</taxon>
        <taxon>Pseudonocardiales</taxon>
        <taxon>Pseudonocardiaceae</taxon>
        <taxon>Kutzneria</taxon>
    </lineage>
</organism>
<feature type="domain" description="FAD/NAD(P)-binding" evidence="6">
    <location>
        <begin position="6"/>
        <end position="305"/>
    </location>
</feature>
<dbReference type="InterPro" id="IPR036188">
    <property type="entry name" value="FAD/NAD-bd_sf"/>
</dbReference>
<sequence length="443" mass="47886">MNRRDRIVVVGAGAAGWRAAERLRELRFEGEVVMVGNEPHRPYHRPELSKQLLTGRVRADQLTLAAYTEVDARWRLNTAARGIDTGKRALMLPGGEQLAYDGLVIATGMESRHLPGAPVSDPRVHHLRTLDDATRLHEALSADKEPVVVIGGGFTGCEVAASVRALKRRVTIVTEKPTLMAGALPPELCDSITRLHQSKGVGVALGVEVLHWLPQDNGIAIHLSDGQVLVAGHVVIAIGGLPAVSWLRGSKVPHHERDGVYCEPTCHVAGLADVVAAGDVACWPNLRFDDVPRRVEHWLNAVEMGRAAAESLLLGPSRAPAFTPLPRFWTEQHRMRVQVAGQPQLGGEHGRLGPGSLATARADGLVGLTTVDRPREFHRLTAGLNARRPGIAARRKRFQEPVPAGREPMPRAGETMRPPPKSTALVSNYLPAGVTLTPTSTRT</sequence>
<accession>A0ABV6N5E8</accession>
<dbReference type="InterPro" id="IPR050446">
    <property type="entry name" value="FAD-oxidoreductase/Apoptosis"/>
</dbReference>
<evidence type="ECO:0000256" key="3">
    <source>
        <dbReference type="ARBA" id="ARBA00022827"/>
    </source>
</evidence>
<dbReference type="EMBL" id="JBHLUD010000014">
    <property type="protein sequence ID" value="MFC0547697.1"/>
    <property type="molecule type" value="Genomic_DNA"/>
</dbReference>
<keyword evidence="3" id="KW-0274">FAD</keyword>
<reference evidence="7 8" key="1">
    <citation type="submission" date="2024-09" db="EMBL/GenBank/DDBJ databases">
        <authorList>
            <person name="Sun Q."/>
            <person name="Mori K."/>
        </authorList>
    </citation>
    <scope>NUCLEOTIDE SEQUENCE [LARGE SCALE GENOMIC DNA]</scope>
    <source>
        <strain evidence="7 8">TBRC 1432</strain>
    </source>
</reference>
<gene>
    <name evidence="7" type="ORF">ACFFH7_39740</name>
</gene>
<dbReference type="InterPro" id="IPR023753">
    <property type="entry name" value="FAD/NAD-binding_dom"/>
</dbReference>
<dbReference type="SUPFAM" id="SSF51905">
    <property type="entry name" value="FAD/NAD(P)-binding domain"/>
    <property type="match status" value="2"/>
</dbReference>
<evidence type="ECO:0000256" key="2">
    <source>
        <dbReference type="ARBA" id="ARBA00022630"/>
    </source>
</evidence>
<proteinExistence type="predicted"/>
<evidence type="ECO:0000256" key="4">
    <source>
        <dbReference type="ARBA" id="ARBA00023002"/>
    </source>
</evidence>
<evidence type="ECO:0000256" key="5">
    <source>
        <dbReference type="SAM" id="MobiDB-lite"/>
    </source>
</evidence>
<dbReference type="Proteomes" id="UP001589810">
    <property type="component" value="Unassembled WGS sequence"/>
</dbReference>
<dbReference type="PANTHER" id="PTHR43557">
    <property type="entry name" value="APOPTOSIS-INDUCING FACTOR 1"/>
    <property type="match status" value="1"/>
</dbReference>
<dbReference type="Pfam" id="PF07992">
    <property type="entry name" value="Pyr_redox_2"/>
    <property type="match status" value="1"/>
</dbReference>
<dbReference type="PRINTS" id="PR00368">
    <property type="entry name" value="FADPNR"/>
</dbReference>
<dbReference type="Gene3D" id="3.30.390.30">
    <property type="match status" value="1"/>
</dbReference>
<keyword evidence="4" id="KW-0560">Oxidoreductase</keyword>
<dbReference type="PRINTS" id="PR00411">
    <property type="entry name" value="PNDRDTASEI"/>
</dbReference>
<keyword evidence="8" id="KW-1185">Reference proteome</keyword>
<evidence type="ECO:0000259" key="6">
    <source>
        <dbReference type="Pfam" id="PF07992"/>
    </source>
</evidence>
<comment type="caution">
    <text evidence="7">The sequence shown here is derived from an EMBL/GenBank/DDBJ whole genome shotgun (WGS) entry which is preliminary data.</text>
</comment>
<dbReference type="Gene3D" id="3.50.50.60">
    <property type="entry name" value="FAD/NAD(P)-binding domain"/>
    <property type="match status" value="2"/>
</dbReference>
<dbReference type="PANTHER" id="PTHR43557:SF2">
    <property type="entry name" value="RIESKE DOMAIN-CONTAINING PROTEIN-RELATED"/>
    <property type="match status" value="1"/>
</dbReference>
<protein>
    <submittedName>
        <fullName evidence="7">NAD(P)/FAD-dependent oxidoreductase</fullName>
    </submittedName>
</protein>